<dbReference type="AlphaFoldDB" id="A0A8J7WQB2"/>
<feature type="region of interest" description="Disordered" evidence="2">
    <location>
        <begin position="487"/>
        <end position="508"/>
    </location>
</feature>
<dbReference type="Pfam" id="PF13514">
    <property type="entry name" value="AAA_27"/>
    <property type="match status" value="1"/>
</dbReference>
<feature type="coiled-coil region" evidence="1">
    <location>
        <begin position="793"/>
        <end position="866"/>
    </location>
</feature>
<accession>A0A8J7WQB2</accession>
<gene>
    <name evidence="4" type="ORF">KGA66_10965</name>
</gene>
<dbReference type="PANTHER" id="PTHR41259:SF1">
    <property type="entry name" value="DOUBLE-STRAND BREAK REPAIR RAD50 ATPASE, PUTATIVE-RELATED"/>
    <property type="match status" value="1"/>
</dbReference>
<protein>
    <submittedName>
        <fullName evidence="4">AAA family ATPase</fullName>
    </submittedName>
</protein>
<keyword evidence="1" id="KW-0175">Coiled coil</keyword>
<feature type="domain" description="YhaN AAA" evidence="3">
    <location>
        <begin position="1"/>
        <end position="203"/>
    </location>
</feature>
<reference evidence="4" key="1">
    <citation type="submission" date="2021-04" db="EMBL/GenBank/DDBJ databases">
        <title>Genome based classification of Actinospica acidithermotolerans sp. nov., an actinobacterium isolated from an Indonesian hot spring.</title>
        <authorList>
            <person name="Kusuma A.B."/>
            <person name="Putra K.E."/>
            <person name="Nafisah S."/>
            <person name="Loh J."/>
            <person name="Nouioui I."/>
            <person name="Goodfellow M."/>
        </authorList>
    </citation>
    <scope>NUCLEOTIDE SEQUENCE</scope>
    <source>
        <strain evidence="4">DSM 45618</strain>
    </source>
</reference>
<comment type="caution">
    <text evidence="4">The sequence shown here is derived from an EMBL/GenBank/DDBJ whole genome shotgun (WGS) entry which is preliminary data.</text>
</comment>
<evidence type="ECO:0000256" key="1">
    <source>
        <dbReference type="SAM" id="Coils"/>
    </source>
</evidence>
<evidence type="ECO:0000313" key="4">
    <source>
        <dbReference type="EMBL" id="MBS2963570.1"/>
    </source>
</evidence>
<dbReference type="InterPro" id="IPR038734">
    <property type="entry name" value="YhaN_AAA"/>
</dbReference>
<evidence type="ECO:0000256" key="2">
    <source>
        <dbReference type="SAM" id="MobiDB-lite"/>
    </source>
</evidence>
<dbReference type="SUPFAM" id="SSF52540">
    <property type="entry name" value="P-loop containing nucleoside triphosphate hydrolases"/>
    <property type="match status" value="1"/>
</dbReference>
<evidence type="ECO:0000259" key="3">
    <source>
        <dbReference type="Pfam" id="PF13514"/>
    </source>
</evidence>
<evidence type="ECO:0000313" key="5">
    <source>
        <dbReference type="Proteomes" id="UP000677913"/>
    </source>
</evidence>
<name>A0A8J7WQB2_9ACTN</name>
<dbReference type="RefSeq" id="WP_211467384.1">
    <property type="nucleotide sequence ID" value="NZ_JAGSXH010000029.1"/>
</dbReference>
<feature type="coiled-coil region" evidence="1">
    <location>
        <begin position="268"/>
        <end position="356"/>
    </location>
</feature>
<dbReference type="PANTHER" id="PTHR41259">
    <property type="entry name" value="DOUBLE-STRAND BREAK REPAIR RAD50 ATPASE, PUTATIVE-RELATED"/>
    <property type="match status" value="1"/>
</dbReference>
<dbReference type="Gene3D" id="3.40.50.300">
    <property type="entry name" value="P-loop containing nucleotide triphosphate hydrolases"/>
    <property type="match status" value="2"/>
</dbReference>
<keyword evidence="5" id="KW-1185">Reference proteome</keyword>
<dbReference type="EMBL" id="JAGSXH010000029">
    <property type="protein sequence ID" value="MBS2963570.1"/>
    <property type="molecule type" value="Genomic_DNA"/>
</dbReference>
<dbReference type="Proteomes" id="UP000677913">
    <property type="component" value="Unassembled WGS sequence"/>
</dbReference>
<feature type="region of interest" description="Disordered" evidence="2">
    <location>
        <begin position="547"/>
        <end position="577"/>
    </location>
</feature>
<organism evidence="4 5">
    <name type="scientific">Actinocrinis puniceicyclus</name>
    <dbReference type="NCBI Taxonomy" id="977794"/>
    <lineage>
        <taxon>Bacteria</taxon>
        <taxon>Bacillati</taxon>
        <taxon>Actinomycetota</taxon>
        <taxon>Actinomycetes</taxon>
        <taxon>Catenulisporales</taxon>
        <taxon>Actinospicaceae</taxon>
        <taxon>Actinocrinis</taxon>
    </lineage>
</organism>
<sequence length="1159" mass="128882">MRIDRLDLVKYGRFSDRTIDFSAHGVHLVIGPNEAGKSTMRDAITDLLYGIARQTAYGYLHDMRDLRISALLRGQDDRSLEVVRLKKDRDSLRDADGAVLDQRELDAVLAGVAKDDFVKVFAIDHDELRQGGAALLAGKGDLAKALFESRSSAQLIAVLDQLRVEHEKLFVQRGKNPELNAALAADGPYNTARRDLADNLLRPEMYREAVRAVDEERKERDAIVEQLGYARVEAARLLRIKQAYAGMAERARLLNERAELVQAGPRADQEAARRYERLREDRQEAQITSRGLQESIAQAQAKLDQLAPDQAALNQADEITYLNDESNAIASAQKRCAQAQQTAAELRQEAANRLAKARPGHDSAVPIEPIAPVLRTRVDELLAQQVSLDTELRAARKHANARERALAKELAKLESIDSSNVDPGPLNAVIKAVPATLASEITALEKQCAAAEAKLRKSRRRYARFALPEHTADLALPADEEISKHRKLVDTAEKTNSGNNARREELEAELGEQRRALEKFLRHDPPPSEADLESSRSLRQRLWDQLRPGLTGDSPAQSRPPVAAYEEAVDASDDTADRMRREADRLAERKSLESSVERTEQKLSEARRQCDLSHETLRSLDERWRDLWAPSALAAPALEITTELLTALRTLREQSDDHDRIRLDLEADRSQAAGHMARLRAALGDAGAPVPDQCASLAELLESALEYHAALRDALKKRANATANSDTLRGETIDAKQEVTDCEASLAHWERQWSDLLAEHELSGTPAQVAAVLTEIDEIARLHKDAAREDGQAAQARAQVDAFTERLRTALEAAGQPPLADPARRHLEAKSLKRYLDRQAAAEAERNSLIQQIEELNRELEHSRESRVEHDTVLAALLTQNAVSDEQDLADAIERGAALRELDKHLGSVERTLGSSGVSLSQLEQEVAEQDPDQLAAQIADLDTTISRLESQRSEKDARLALVEQDLNRMNGSPAASFAADTVEQELATIVHRSQDYLRLRLAEQILLANIEAYRRENQTPVLRRAEHVFARITHGRFPELVADVNRDGRPVLRARRDSGHLVDVEEMSEGTCDQLYLALRLASLERFADEGRAMPLLLDDVLMTFDDGRTGAGLEILDEMADRFQVIVFTHHDHIGHLAKDALPVGRIHVHDITPAAV</sequence>
<dbReference type="InterPro" id="IPR027417">
    <property type="entry name" value="P-loop_NTPase"/>
</dbReference>
<proteinExistence type="predicted"/>